<accession>A0A9P6LKH0</accession>
<proteinExistence type="predicted"/>
<evidence type="ECO:0000256" key="1">
    <source>
        <dbReference type="SAM" id="MobiDB-lite"/>
    </source>
</evidence>
<dbReference type="EMBL" id="JAATWM020000016">
    <property type="protein sequence ID" value="KAF9876748.1"/>
    <property type="molecule type" value="Genomic_DNA"/>
</dbReference>
<evidence type="ECO:0000313" key="3">
    <source>
        <dbReference type="Proteomes" id="UP000781932"/>
    </source>
</evidence>
<organism evidence="2 3">
    <name type="scientific">Colletotrichum karsti</name>
    <dbReference type="NCBI Taxonomy" id="1095194"/>
    <lineage>
        <taxon>Eukaryota</taxon>
        <taxon>Fungi</taxon>
        <taxon>Dikarya</taxon>
        <taxon>Ascomycota</taxon>
        <taxon>Pezizomycotina</taxon>
        <taxon>Sordariomycetes</taxon>
        <taxon>Hypocreomycetidae</taxon>
        <taxon>Glomerellales</taxon>
        <taxon>Glomerellaceae</taxon>
        <taxon>Colletotrichum</taxon>
        <taxon>Colletotrichum boninense species complex</taxon>
    </lineage>
</organism>
<dbReference type="Proteomes" id="UP000781932">
    <property type="component" value="Unassembled WGS sequence"/>
</dbReference>
<comment type="caution">
    <text evidence="2">The sequence shown here is derived from an EMBL/GenBank/DDBJ whole genome shotgun (WGS) entry which is preliminary data.</text>
</comment>
<dbReference type="GeneID" id="62161386"/>
<reference evidence="2" key="2">
    <citation type="submission" date="2020-11" db="EMBL/GenBank/DDBJ databases">
        <title>Whole genome sequencing of Colletotrichum sp.</title>
        <authorList>
            <person name="Li H."/>
        </authorList>
    </citation>
    <scope>NUCLEOTIDE SEQUENCE</scope>
    <source>
        <strain evidence="2">CkLH20</strain>
    </source>
</reference>
<feature type="compositionally biased region" description="Low complexity" evidence="1">
    <location>
        <begin position="176"/>
        <end position="190"/>
    </location>
</feature>
<gene>
    <name evidence="2" type="ORF">CkaCkLH20_05594</name>
</gene>
<keyword evidence="3" id="KW-1185">Reference proteome</keyword>
<feature type="region of interest" description="Disordered" evidence="1">
    <location>
        <begin position="310"/>
        <end position="339"/>
    </location>
</feature>
<protein>
    <submittedName>
        <fullName evidence="2">Uncharacterized protein</fullName>
    </submittedName>
</protein>
<dbReference type="RefSeq" id="XP_038746209.1">
    <property type="nucleotide sequence ID" value="XM_038888312.1"/>
</dbReference>
<name>A0A9P6LKH0_9PEZI</name>
<dbReference type="AlphaFoldDB" id="A0A9P6LKH0"/>
<evidence type="ECO:0000313" key="2">
    <source>
        <dbReference type="EMBL" id="KAF9876748.1"/>
    </source>
</evidence>
<reference evidence="2" key="1">
    <citation type="submission" date="2020-03" db="EMBL/GenBank/DDBJ databases">
        <authorList>
            <person name="He L."/>
        </authorList>
    </citation>
    <scope>NUCLEOTIDE SEQUENCE</scope>
    <source>
        <strain evidence="2">CkLH20</strain>
    </source>
</reference>
<feature type="compositionally biased region" description="Basic and acidic residues" evidence="1">
    <location>
        <begin position="310"/>
        <end position="323"/>
    </location>
</feature>
<sequence length="339" mass="35259">MSPNSCSRPSLDPFDEASSHQSDQGEDANRRDDATRTTSTSSENTRNRPPPAQPDATSEDLHRLMMPDKPLSPRYEVAEQHPGPGPGPAASLSSSQNQKAAAQAEKTTTDAANTNPDAQVETESAAAADEKVPKLDPAGFFTLVSNSTTNTTHHPTVKYIFADDDPDVLTSALAAQHTANQQSSSSASASKTGKNPAPPPNNRTILLDVVPDADGQWKVSSAASLSADFAVTEASISRQEGETVGEGGLVLKIEGVDGEGAGGAGGGEKDKAESLPSSNSAVARSGGEEYGPILEEFERKMSVMKKVVKAGEARAEKARESKGAEGGGLESEGKFEGQE</sequence>
<feature type="compositionally biased region" description="Low complexity" evidence="1">
    <location>
        <begin position="88"/>
        <end position="118"/>
    </location>
</feature>
<dbReference type="OrthoDB" id="1681166at2759"/>
<feature type="region of interest" description="Disordered" evidence="1">
    <location>
        <begin position="176"/>
        <end position="205"/>
    </location>
</feature>
<feature type="region of interest" description="Disordered" evidence="1">
    <location>
        <begin position="257"/>
        <end position="290"/>
    </location>
</feature>
<feature type="region of interest" description="Disordered" evidence="1">
    <location>
        <begin position="1"/>
        <end position="131"/>
    </location>
</feature>